<gene>
    <name evidence="2" type="ORF">NGM29_07140</name>
</gene>
<feature type="domain" description="Glycosyltransferase subfamily 4-like N-terminal" evidence="1">
    <location>
        <begin position="42"/>
        <end position="139"/>
    </location>
</feature>
<keyword evidence="2" id="KW-0808">Transferase</keyword>
<dbReference type="RefSeq" id="WP_254159761.1">
    <property type="nucleotide sequence ID" value="NZ_CP100355.1"/>
</dbReference>
<dbReference type="KEGG" id="sawl:NGM29_07140"/>
<dbReference type="SUPFAM" id="SSF53756">
    <property type="entry name" value="UDP-Glycosyltransferase/glycogen phosphorylase"/>
    <property type="match status" value="1"/>
</dbReference>
<dbReference type="InterPro" id="IPR050194">
    <property type="entry name" value="Glycosyltransferase_grp1"/>
</dbReference>
<dbReference type="Proteomes" id="UP001056855">
    <property type="component" value="Chromosome"/>
</dbReference>
<sequence>MDVLTLTNAADAPFLNQQQAALERRGVRFETLSVAGDAIGENARGPLEYLRFFRTVRHELRRGSYDLIHAHYGLTAPMALAQRRVPVVCSLWGSDVHGPVAPVSRTCAPFCDAVIVMSEAMADALGRACRVIPDGVDLETFRPGSQAAARDRVGWPTDEHAVLFPYAPDRSVKNYPRAKRIVDRVDSRLERPVSLRTISGVDHDEMPHYMNAADALLLTSHSEGSPNAVKEAMACDLPIVSVDVGDVRERLEGVSPSCVADADDVLVDELASILESGARSNGRRAAREVSLERTTDAVLEVYESVTGLERVDQRRTRVTRS</sequence>
<dbReference type="PANTHER" id="PTHR45947">
    <property type="entry name" value="SULFOQUINOVOSYL TRANSFERASE SQD2"/>
    <property type="match status" value="1"/>
</dbReference>
<name>A0A9E7NAV6_9EURY</name>
<dbReference type="GeneID" id="73289808"/>
<protein>
    <submittedName>
        <fullName evidence="2">Glycosyltransferase</fullName>
        <ecNumber evidence="2">2.4.-.-</ecNumber>
    </submittedName>
</protein>
<dbReference type="EC" id="2.4.-.-" evidence="2"/>
<evidence type="ECO:0000313" key="2">
    <source>
        <dbReference type="EMBL" id="UTF55019.1"/>
    </source>
</evidence>
<evidence type="ECO:0000313" key="3">
    <source>
        <dbReference type="Proteomes" id="UP001056855"/>
    </source>
</evidence>
<keyword evidence="3" id="KW-1185">Reference proteome</keyword>
<dbReference type="Pfam" id="PF13692">
    <property type="entry name" value="Glyco_trans_1_4"/>
    <property type="match status" value="1"/>
</dbReference>
<dbReference type="AlphaFoldDB" id="A0A9E7NAV6"/>
<accession>A0A9E7NAV6</accession>
<dbReference type="EMBL" id="CP100355">
    <property type="protein sequence ID" value="UTF55019.1"/>
    <property type="molecule type" value="Genomic_DNA"/>
</dbReference>
<organism evidence="2 3">
    <name type="scientific">Natronosalvus rutilus</name>
    <dbReference type="NCBI Taxonomy" id="2953753"/>
    <lineage>
        <taxon>Archaea</taxon>
        <taxon>Methanobacteriati</taxon>
        <taxon>Methanobacteriota</taxon>
        <taxon>Stenosarchaea group</taxon>
        <taxon>Halobacteria</taxon>
        <taxon>Halobacteriales</taxon>
        <taxon>Natrialbaceae</taxon>
        <taxon>Natronosalvus</taxon>
    </lineage>
</organism>
<dbReference type="InterPro" id="IPR028098">
    <property type="entry name" value="Glyco_trans_4-like_N"/>
</dbReference>
<evidence type="ECO:0000259" key="1">
    <source>
        <dbReference type="Pfam" id="PF13439"/>
    </source>
</evidence>
<keyword evidence="2" id="KW-0328">Glycosyltransferase</keyword>
<reference evidence="2" key="1">
    <citation type="submission" date="2022-06" db="EMBL/GenBank/DDBJ databases">
        <title>Diverse halophilic archaea isolated from saline environments.</title>
        <authorList>
            <person name="Cui H.-L."/>
        </authorList>
    </citation>
    <scope>NUCLEOTIDE SEQUENCE</scope>
    <source>
        <strain evidence="2">WLHS1</strain>
    </source>
</reference>
<proteinExistence type="predicted"/>
<dbReference type="PANTHER" id="PTHR45947:SF15">
    <property type="entry name" value="TEICHURONIC ACID BIOSYNTHESIS GLYCOSYLTRANSFERASE TUAC-RELATED"/>
    <property type="match status" value="1"/>
</dbReference>
<dbReference type="GO" id="GO:0016757">
    <property type="term" value="F:glycosyltransferase activity"/>
    <property type="evidence" value="ECO:0007669"/>
    <property type="project" value="UniProtKB-KW"/>
</dbReference>
<dbReference type="Gene3D" id="3.40.50.2000">
    <property type="entry name" value="Glycogen Phosphorylase B"/>
    <property type="match status" value="2"/>
</dbReference>
<dbReference type="Pfam" id="PF13439">
    <property type="entry name" value="Glyco_transf_4"/>
    <property type="match status" value="1"/>
</dbReference>